<dbReference type="SMART" id="SM00267">
    <property type="entry name" value="GGDEF"/>
    <property type="match status" value="1"/>
</dbReference>
<dbReference type="InterPro" id="IPR013656">
    <property type="entry name" value="PAS_4"/>
</dbReference>
<dbReference type="eggNOG" id="COG2199">
    <property type="taxonomic scope" value="Bacteria"/>
</dbReference>
<dbReference type="CDD" id="cd01949">
    <property type="entry name" value="GGDEF"/>
    <property type="match status" value="1"/>
</dbReference>
<dbReference type="GO" id="GO:1902201">
    <property type="term" value="P:negative regulation of bacterial-type flagellum-dependent cell motility"/>
    <property type="evidence" value="ECO:0007669"/>
    <property type="project" value="TreeGrafter"/>
</dbReference>
<evidence type="ECO:0000256" key="2">
    <source>
        <dbReference type="ARBA" id="ARBA00034247"/>
    </source>
</evidence>
<proteinExistence type="predicted"/>
<dbReference type="RefSeq" id="WP_039425137.1">
    <property type="nucleotide sequence ID" value="NZ_CP061845.1"/>
</dbReference>
<dbReference type="InterPro" id="IPR035965">
    <property type="entry name" value="PAS-like_dom_sf"/>
</dbReference>
<dbReference type="InterPro" id="IPR000160">
    <property type="entry name" value="GGDEF_dom"/>
</dbReference>
<accession>A0A099LT50</accession>
<dbReference type="PROSITE" id="PS50887">
    <property type="entry name" value="GGDEF"/>
    <property type="match status" value="1"/>
</dbReference>
<dbReference type="InterPro" id="IPR050469">
    <property type="entry name" value="Diguanylate_Cyclase"/>
</dbReference>
<dbReference type="PANTHER" id="PTHR45138:SF9">
    <property type="entry name" value="DIGUANYLATE CYCLASE DGCM-RELATED"/>
    <property type="match status" value="1"/>
</dbReference>
<dbReference type="GO" id="GO:0005886">
    <property type="term" value="C:plasma membrane"/>
    <property type="evidence" value="ECO:0007669"/>
    <property type="project" value="TreeGrafter"/>
</dbReference>
<evidence type="ECO:0000313" key="5">
    <source>
        <dbReference type="Proteomes" id="UP000029994"/>
    </source>
</evidence>
<comment type="catalytic activity">
    <reaction evidence="2">
        <text>2 GTP = 3',3'-c-di-GMP + 2 diphosphate</text>
        <dbReference type="Rhea" id="RHEA:24898"/>
        <dbReference type="ChEBI" id="CHEBI:33019"/>
        <dbReference type="ChEBI" id="CHEBI:37565"/>
        <dbReference type="ChEBI" id="CHEBI:58805"/>
        <dbReference type="EC" id="2.7.7.65"/>
    </reaction>
</comment>
<feature type="domain" description="GGDEF" evidence="3">
    <location>
        <begin position="184"/>
        <end position="321"/>
    </location>
</feature>
<dbReference type="GeneID" id="43682707"/>
<dbReference type="Pfam" id="PF00990">
    <property type="entry name" value="GGDEF"/>
    <property type="match status" value="1"/>
</dbReference>
<dbReference type="InterPro" id="IPR043128">
    <property type="entry name" value="Rev_trsase/Diguanyl_cyclase"/>
</dbReference>
<dbReference type="EMBL" id="JMCG01000001">
    <property type="protein sequence ID" value="KGK10834.1"/>
    <property type="molecule type" value="Genomic_DNA"/>
</dbReference>
<dbReference type="EC" id="2.7.7.65" evidence="1"/>
<dbReference type="GO" id="GO:0043709">
    <property type="term" value="P:cell adhesion involved in single-species biofilm formation"/>
    <property type="evidence" value="ECO:0007669"/>
    <property type="project" value="TreeGrafter"/>
</dbReference>
<dbReference type="GO" id="GO:0052621">
    <property type="term" value="F:diguanylate cyclase activity"/>
    <property type="evidence" value="ECO:0007669"/>
    <property type="project" value="UniProtKB-EC"/>
</dbReference>
<evidence type="ECO:0000313" key="4">
    <source>
        <dbReference type="EMBL" id="KGK10834.1"/>
    </source>
</evidence>
<name>A0A099LT50_9VIBR</name>
<comment type="caution">
    <text evidence="4">The sequence shown here is derived from an EMBL/GenBank/DDBJ whole genome shotgun (WGS) entry which is preliminary data.</text>
</comment>
<dbReference type="Gene3D" id="3.30.70.270">
    <property type="match status" value="1"/>
</dbReference>
<dbReference type="InterPro" id="IPR029787">
    <property type="entry name" value="Nucleotide_cyclase"/>
</dbReference>
<dbReference type="NCBIfam" id="TIGR00254">
    <property type="entry name" value="GGDEF"/>
    <property type="match status" value="1"/>
</dbReference>
<dbReference type="SUPFAM" id="SSF55785">
    <property type="entry name" value="PYP-like sensor domain (PAS domain)"/>
    <property type="match status" value="1"/>
</dbReference>
<evidence type="ECO:0000259" key="3">
    <source>
        <dbReference type="PROSITE" id="PS50887"/>
    </source>
</evidence>
<dbReference type="Gene3D" id="3.30.450.20">
    <property type="entry name" value="PAS domain"/>
    <property type="match status" value="1"/>
</dbReference>
<keyword evidence="5" id="KW-1185">Reference proteome</keyword>
<dbReference type="Proteomes" id="UP000029994">
    <property type="component" value="Unassembled WGS sequence"/>
</dbReference>
<organism evidence="4 5">
    <name type="scientific">Vibrio navarrensis</name>
    <dbReference type="NCBI Taxonomy" id="29495"/>
    <lineage>
        <taxon>Bacteria</taxon>
        <taxon>Pseudomonadati</taxon>
        <taxon>Pseudomonadota</taxon>
        <taxon>Gammaproteobacteria</taxon>
        <taxon>Vibrionales</taxon>
        <taxon>Vibrionaceae</taxon>
        <taxon>Vibrio</taxon>
    </lineage>
</organism>
<evidence type="ECO:0000256" key="1">
    <source>
        <dbReference type="ARBA" id="ARBA00012528"/>
    </source>
</evidence>
<gene>
    <name evidence="4" type="ORF">EA26_05780</name>
</gene>
<reference evidence="4 5" key="1">
    <citation type="submission" date="2014-04" db="EMBL/GenBank/DDBJ databases">
        <title>Genome sequencing of Vibrio navarrensis strains.</title>
        <authorList>
            <person name="Gladney L.M."/>
            <person name="Katz L.S."/>
            <person name="Marino-Ramirez L."/>
            <person name="Jordan I.K."/>
        </authorList>
    </citation>
    <scope>NUCLEOTIDE SEQUENCE [LARGE SCALE GENOMIC DNA]</scope>
    <source>
        <strain evidence="4 5">ATCC 51183</strain>
    </source>
</reference>
<sequence>MVDESILSRVIVNNPKVIHHFFESLPEPTFLISEAGYYIEAWGGTDTKRHHDPAHVIGLSQFEVLPDDKARWFLDVIKQVIATQKPQELEYELQPHDMPCSKGVAGPTELQYFSAFVIPVIGEDKVLWSVRNITEYKTALKELKRQRASLETLSCLDHLTQLNNRYALEIYLPSLLAQAIDNRQSAALFMVDIDCFKDLNDTFGHLNGDKALRMVSHTLKRWSHESGSCFRYGGDEFLVFIPAISQQECVEKAQALLASVKKLAIPNPSSSVANILTVTIGIQFYNQLTAKHHDLERFISKADKALFNAKATKRGTFQFLP</sequence>
<dbReference type="SUPFAM" id="SSF55073">
    <property type="entry name" value="Nucleotide cyclase"/>
    <property type="match status" value="1"/>
</dbReference>
<protein>
    <recommendedName>
        <fullName evidence="1">diguanylate cyclase</fullName>
        <ecNumber evidence="1">2.7.7.65</ecNumber>
    </recommendedName>
</protein>
<dbReference type="STRING" id="29495.EA26_05780"/>
<dbReference type="PANTHER" id="PTHR45138">
    <property type="entry name" value="REGULATORY COMPONENTS OF SENSORY TRANSDUCTION SYSTEM"/>
    <property type="match status" value="1"/>
</dbReference>
<dbReference type="Pfam" id="PF08448">
    <property type="entry name" value="PAS_4"/>
    <property type="match status" value="1"/>
</dbReference>
<dbReference type="AlphaFoldDB" id="A0A099LT50"/>